<accession>A0ABD0L876</accession>
<sequence>MRQIKGLCFPVPVKCRYVCAENQNYLCWSQNTGLVLISQPGIMLLLVTSRECPCAGAPSELLSQEQLELFARKNLLFSRIHHSKAEVRKLSLQPVLLPLRDKSCAQQNKMTSEPKDFPFSQVTRMFNIEWNIAAVPVCSICTTNSLVYCGNTVPPPLPWIQWVLTVEPFFPVDSD</sequence>
<evidence type="ECO:0000313" key="1">
    <source>
        <dbReference type="EMBL" id="KAK7495764.1"/>
    </source>
</evidence>
<dbReference type="Proteomes" id="UP001519460">
    <property type="component" value="Unassembled WGS sequence"/>
</dbReference>
<comment type="caution">
    <text evidence="1">The sequence shown here is derived from an EMBL/GenBank/DDBJ whole genome shotgun (WGS) entry which is preliminary data.</text>
</comment>
<organism evidence="1 2">
    <name type="scientific">Batillaria attramentaria</name>
    <dbReference type="NCBI Taxonomy" id="370345"/>
    <lineage>
        <taxon>Eukaryota</taxon>
        <taxon>Metazoa</taxon>
        <taxon>Spiralia</taxon>
        <taxon>Lophotrochozoa</taxon>
        <taxon>Mollusca</taxon>
        <taxon>Gastropoda</taxon>
        <taxon>Caenogastropoda</taxon>
        <taxon>Sorbeoconcha</taxon>
        <taxon>Cerithioidea</taxon>
        <taxon>Batillariidae</taxon>
        <taxon>Batillaria</taxon>
    </lineage>
</organism>
<proteinExistence type="predicted"/>
<gene>
    <name evidence="1" type="ORF">BaRGS_00012984</name>
</gene>
<dbReference type="EMBL" id="JACVVK020000072">
    <property type="protein sequence ID" value="KAK7495764.1"/>
    <property type="molecule type" value="Genomic_DNA"/>
</dbReference>
<evidence type="ECO:0000313" key="2">
    <source>
        <dbReference type="Proteomes" id="UP001519460"/>
    </source>
</evidence>
<reference evidence="1 2" key="1">
    <citation type="journal article" date="2023" name="Sci. Data">
        <title>Genome assembly of the Korean intertidal mud-creeper Batillaria attramentaria.</title>
        <authorList>
            <person name="Patra A.K."/>
            <person name="Ho P.T."/>
            <person name="Jun S."/>
            <person name="Lee S.J."/>
            <person name="Kim Y."/>
            <person name="Won Y.J."/>
        </authorList>
    </citation>
    <scope>NUCLEOTIDE SEQUENCE [LARGE SCALE GENOMIC DNA]</scope>
    <source>
        <strain evidence="1">Wonlab-2016</strain>
    </source>
</reference>
<name>A0ABD0L876_9CAEN</name>
<dbReference type="AlphaFoldDB" id="A0ABD0L876"/>
<protein>
    <submittedName>
        <fullName evidence="1">Uncharacterized protein</fullName>
    </submittedName>
</protein>
<keyword evidence="2" id="KW-1185">Reference proteome</keyword>